<reference evidence="8" key="1">
    <citation type="submission" date="2016-07" db="EMBL/GenBank/DDBJ databases">
        <title>De novo transcriptome assembly of four accessions of the metal hyperaccumulator plant Noccaea caerulescens.</title>
        <authorList>
            <person name="Blande D."/>
            <person name="Halimaa P."/>
            <person name="Tervahauta A.I."/>
            <person name="Aarts M.G."/>
            <person name="Karenlampi S.O."/>
        </authorList>
    </citation>
    <scope>NUCLEOTIDE SEQUENCE</scope>
</reference>
<dbReference type="AlphaFoldDB" id="A0A1J3GYY1"/>
<accession>A0A1J3GYY1</accession>
<evidence type="ECO:0000256" key="3">
    <source>
        <dbReference type="ARBA" id="ARBA00023125"/>
    </source>
</evidence>
<evidence type="ECO:0000313" key="8">
    <source>
        <dbReference type="EMBL" id="JAU60365.1"/>
    </source>
</evidence>
<dbReference type="GO" id="GO:0005634">
    <property type="term" value="C:nucleus"/>
    <property type="evidence" value="ECO:0007669"/>
    <property type="project" value="UniProtKB-SubCell"/>
</dbReference>
<dbReference type="GO" id="GO:0045893">
    <property type="term" value="P:positive regulation of DNA-templated transcription"/>
    <property type="evidence" value="ECO:0007669"/>
    <property type="project" value="TreeGrafter"/>
</dbReference>
<dbReference type="InterPro" id="IPR044283">
    <property type="entry name" value="FAMA/SPEECHLESS/MUTE-like"/>
</dbReference>
<dbReference type="GO" id="GO:0010052">
    <property type="term" value="P:guard cell differentiation"/>
    <property type="evidence" value="ECO:0007669"/>
    <property type="project" value="InterPro"/>
</dbReference>
<dbReference type="PANTHER" id="PTHR46684">
    <property type="entry name" value="TRANSCRIPTION FACTOR FAMA"/>
    <property type="match status" value="1"/>
</dbReference>
<evidence type="ECO:0000256" key="2">
    <source>
        <dbReference type="ARBA" id="ARBA00023015"/>
    </source>
</evidence>
<dbReference type="GO" id="GO:0003700">
    <property type="term" value="F:DNA-binding transcription factor activity"/>
    <property type="evidence" value="ECO:0007669"/>
    <property type="project" value="InterPro"/>
</dbReference>
<feature type="region of interest" description="Disordered" evidence="6">
    <location>
        <begin position="82"/>
        <end position="131"/>
    </location>
</feature>
<dbReference type="PANTHER" id="PTHR46684:SF16">
    <property type="entry name" value="TRANSCRIPTION FACTOR BHLH67-LIKE ISOFORM X2"/>
    <property type="match status" value="1"/>
</dbReference>
<dbReference type="GO" id="GO:0046983">
    <property type="term" value="F:protein dimerization activity"/>
    <property type="evidence" value="ECO:0007669"/>
    <property type="project" value="InterPro"/>
</dbReference>
<dbReference type="PROSITE" id="PS50888">
    <property type="entry name" value="BHLH"/>
    <property type="match status" value="1"/>
</dbReference>
<protein>
    <submittedName>
        <fullName evidence="8">Transcription factor bHLH67</fullName>
    </submittedName>
</protein>
<dbReference type="SUPFAM" id="SSF47459">
    <property type="entry name" value="HLH, helix-loop-helix DNA-binding domain"/>
    <property type="match status" value="1"/>
</dbReference>
<dbReference type="Pfam" id="PF22754">
    <property type="entry name" value="bHLH-TF_ACT-like_plant"/>
    <property type="match status" value="1"/>
</dbReference>
<sequence>MLQSEEDEDPSTFLSIKEPNFLKLLSLQTLKEPWELESYLLSHEDSLFHSPVQSETNRFYHNPVEGANQALSSQELPFSQANMTIPSSSSSQRTPNSRRKRKISHLLLPPEMTQEKRKRRKTKPTKNTEEIENQRINHIAVERNRRRQMNEHINSLRSLLPPSYIHRGDQASIVGGAINYVKVLEQIIQSLESQKRTEQSFGLENDQASKNHHLSGISSSDLWTTHEDQTCVPKVEATVIQNHVNLKVQCQKKQGQLLKGIISLEKLRLTVLHLNIASSSHLSVSYSFNLKMEDDCDLESADEITKAAHQIFDIRPI</sequence>
<dbReference type="Pfam" id="PF00010">
    <property type="entry name" value="HLH"/>
    <property type="match status" value="1"/>
</dbReference>
<proteinExistence type="predicted"/>
<keyword evidence="2" id="KW-0805">Transcription regulation</keyword>
<keyword evidence="4" id="KW-0804">Transcription</keyword>
<dbReference type="Gene3D" id="4.10.280.10">
    <property type="entry name" value="Helix-loop-helix DNA-binding domain"/>
    <property type="match status" value="1"/>
</dbReference>
<evidence type="ECO:0000256" key="5">
    <source>
        <dbReference type="ARBA" id="ARBA00023242"/>
    </source>
</evidence>
<evidence type="ECO:0000259" key="7">
    <source>
        <dbReference type="PROSITE" id="PS50888"/>
    </source>
</evidence>
<feature type="domain" description="BHLH" evidence="7">
    <location>
        <begin position="133"/>
        <end position="184"/>
    </location>
</feature>
<evidence type="ECO:0000256" key="4">
    <source>
        <dbReference type="ARBA" id="ARBA00023163"/>
    </source>
</evidence>
<evidence type="ECO:0000256" key="6">
    <source>
        <dbReference type="SAM" id="MobiDB-lite"/>
    </source>
</evidence>
<dbReference type="GO" id="GO:0003677">
    <property type="term" value="F:DNA binding"/>
    <property type="evidence" value="ECO:0007669"/>
    <property type="project" value="UniProtKB-KW"/>
</dbReference>
<name>A0A1J3GYY1_NOCCA</name>
<keyword evidence="3" id="KW-0238">DNA-binding</keyword>
<dbReference type="SMART" id="SM00353">
    <property type="entry name" value="HLH"/>
    <property type="match status" value="1"/>
</dbReference>
<dbReference type="EMBL" id="GEVL01016976">
    <property type="protein sequence ID" value="JAU60365.1"/>
    <property type="molecule type" value="Transcribed_RNA"/>
</dbReference>
<dbReference type="InterPro" id="IPR054502">
    <property type="entry name" value="bHLH-TF_ACT-like_plant"/>
</dbReference>
<comment type="subcellular location">
    <subcellularLocation>
        <location evidence="1">Nucleus</location>
    </subcellularLocation>
</comment>
<organism evidence="8">
    <name type="scientific">Noccaea caerulescens</name>
    <name type="common">Alpine penny-cress</name>
    <name type="synonym">Thlaspi caerulescens</name>
    <dbReference type="NCBI Taxonomy" id="107243"/>
    <lineage>
        <taxon>Eukaryota</taxon>
        <taxon>Viridiplantae</taxon>
        <taxon>Streptophyta</taxon>
        <taxon>Embryophyta</taxon>
        <taxon>Tracheophyta</taxon>
        <taxon>Spermatophyta</taxon>
        <taxon>Magnoliopsida</taxon>
        <taxon>eudicotyledons</taxon>
        <taxon>Gunneridae</taxon>
        <taxon>Pentapetalae</taxon>
        <taxon>rosids</taxon>
        <taxon>malvids</taxon>
        <taxon>Brassicales</taxon>
        <taxon>Brassicaceae</taxon>
        <taxon>Coluteocarpeae</taxon>
        <taxon>Noccaea</taxon>
    </lineage>
</organism>
<evidence type="ECO:0000256" key="1">
    <source>
        <dbReference type="ARBA" id="ARBA00004123"/>
    </source>
</evidence>
<gene>
    <name evidence="8" type="ORF">LE_TR5722_c0_g1_i1_g.21072</name>
</gene>
<keyword evidence="5" id="KW-0539">Nucleus</keyword>
<dbReference type="InterPro" id="IPR036638">
    <property type="entry name" value="HLH_DNA-bd_sf"/>
</dbReference>
<dbReference type="InterPro" id="IPR011598">
    <property type="entry name" value="bHLH_dom"/>
</dbReference>